<evidence type="ECO:0000256" key="6">
    <source>
        <dbReference type="ARBA" id="ARBA00023014"/>
    </source>
</evidence>
<evidence type="ECO:0000256" key="8">
    <source>
        <dbReference type="ARBA" id="ARBA00023150"/>
    </source>
</evidence>
<keyword evidence="2 10" id="KW-0949">S-adenosyl-L-methionine</keyword>
<evidence type="ECO:0000256" key="7">
    <source>
        <dbReference type="ARBA" id="ARBA00023134"/>
    </source>
</evidence>
<feature type="binding site" evidence="10">
    <location>
        <position position="71"/>
    </location>
    <ligand>
        <name>S-adenosyl-L-methionine</name>
        <dbReference type="ChEBI" id="CHEBI:59789"/>
    </ligand>
</feature>
<comment type="catalytic activity">
    <reaction evidence="10">
        <text>GTP + AH2 + S-adenosyl-L-methionine = (8S)-3',8-cyclo-7,8-dihydroguanosine 5'-triphosphate + 5'-deoxyadenosine + L-methionine + A + H(+)</text>
        <dbReference type="Rhea" id="RHEA:49576"/>
        <dbReference type="ChEBI" id="CHEBI:13193"/>
        <dbReference type="ChEBI" id="CHEBI:15378"/>
        <dbReference type="ChEBI" id="CHEBI:17319"/>
        <dbReference type="ChEBI" id="CHEBI:17499"/>
        <dbReference type="ChEBI" id="CHEBI:37565"/>
        <dbReference type="ChEBI" id="CHEBI:57844"/>
        <dbReference type="ChEBI" id="CHEBI:59789"/>
        <dbReference type="ChEBI" id="CHEBI:131766"/>
        <dbReference type="EC" id="4.1.99.22"/>
    </reaction>
</comment>
<dbReference type="GO" id="GO:0061799">
    <property type="term" value="F:cyclic pyranopterin monophosphate synthase activity"/>
    <property type="evidence" value="ECO:0007669"/>
    <property type="project" value="TreeGrafter"/>
</dbReference>
<evidence type="ECO:0000256" key="5">
    <source>
        <dbReference type="ARBA" id="ARBA00023004"/>
    </source>
</evidence>
<dbReference type="CDD" id="cd01335">
    <property type="entry name" value="Radical_SAM"/>
    <property type="match status" value="1"/>
</dbReference>
<keyword evidence="4 10" id="KW-0547">Nucleotide-binding</keyword>
<keyword evidence="5 10" id="KW-0408">Iron</keyword>
<dbReference type="InterPro" id="IPR050105">
    <property type="entry name" value="MoCo_biosynth_MoaA/MoaC"/>
</dbReference>
<dbReference type="GO" id="GO:0005525">
    <property type="term" value="F:GTP binding"/>
    <property type="evidence" value="ECO:0007669"/>
    <property type="project" value="UniProtKB-UniRule"/>
</dbReference>
<feature type="binding site" evidence="10">
    <location>
        <position position="276"/>
    </location>
    <ligand>
        <name>[4Fe-4S] cluster</name>
        <dbReference type="ChEBI" id="CHEBI:49883"/>
        <label>2</label>
        <note>4Fe-4S-substrate</note>
    </ligand>
</feature>
<comment type="caution">
    <text evidence="12">The sequence shown here is derived from an EMBL/GenBank/DDBJ whole genome shotgun (WGS) entry which is preliminary data.</text>
</comment>
<sequence length="310" mass="36328">MMDHVSYIYDNFKRPVNSLRLQVNAICNYNCMFCHMEGTDRNLSYMTPDEIERVVRVAASFGVSRIKITGGEPLLRHDIIDIIKRIKRHVDDISMTTNGVMLHKLAYELKDAGLKRINISMHALNDNDYLKITGNTRNFRPDVIDGIKSAHLAGLEPVKVNFVVLKGINDDKINDMMDFCLENDAVLQLIEYEAPRNMENSYEYIKYHVDLRNINDDLMKKSIEYKKNTLHNRPVYSIPWKDGIVRVEVVMPMHNSDFCMHCTRLRVTADGKFKTCLLRDNDYFDIKSFDDDYLRDLYIKAVKNRIPYWR</sequence>
<keyword evidence="13" id="KW-1185">Reference proteome</keyword>
<feature type="binding site" evidence="10">
    <location>
        <position position="31"/>
    </location>
    <ligand>
        <name>[4Fe-4S] cluster</name>
        <dbReference type="ChEBI" id="CHEBI:49883"/>
        <label>1</label>
        <note>4Fe-4S-S-AdoMet</note>
    </ligand>
</feature>
<feature type="binding site" evidence="10">
    <location>
        <position position="262"/>
    </location>
    <ligand>
        <name>[4Fe-4S] cluster</name>
        <dbReference type="ChEBI" id="CHEBI:49883"/>
        <label>2</label>
        <note>4Fe-4S-substrate</note>
    </ligand>
</feature>
<dbReference type="GO" id="GO:0051539">
    <property type="term" value="F:4 iron, 4 sulfur cluster binding"/>
    <property type="evidence" value="ECO:0007669"/>
    <property type="project" value="UniProtKB-UniRule"/>
</dbReference>
<feature type="binding site" evidence="10">
    <location>
        <position position="198"/>
    </location>
    <ligand>
        <name>S-adenosyl-L-methionine</name>
        <dbReference type="ChEBI" id="CHEBI:59789"/>
    </ligand>
</feature>
<dbReference type="InterPro" id="IPR013485">
    <property type="entry name" value="MoaA_arc"/>
</dbReference>
<evidence type="ECO:0000313" key="13">
    <source>
        <dbReference type="Proteomes" id="UP000192315"/>
    </source>
</evidence>
<feature type="binding site" evidence="10">
    <location>
        <position position="34"/>
    </location>
    <ligand>
        <name>[4Fe-4S] cluster</name>
        <dbReference type="ChEBI" id="CHEBI:49883"/>
        <label>1</label>
        <note>4Fe-4S-S-AdoMet</note>
    </ligand>
</feature>
<dbReference type="InterPro" id="IPR013785">
    <property type="entry name" value="Aldolase_TIM"/>
</dbReference>
<dbReference type="SFLD" id="SFLDG01383">
    <property type="entry name" value="cyclic_pyranopterin_phosphate"/>
    <property type="match status" value="1"/>
</dbReference>
<dbReference type="NCBIfam" id="NF001199">
    <property type="entry name" value="PRK00164.2-1"/>
    <property type="match status" value="1"/>
</dbReference>
<evidence type="ECO:0000256" key="10">
    <source>
        <dbReference type="HAMAP-Rule" id="MF_01225"/>
    </source>
</evidence>
<feature type="binding site" evidence="10">
    <location>
        <position position="27"/>
    </location>
    <ligand>
        <name>[4Fe-4S] cluster</name>
        <dbReference type="ChEBI" id="CHEBI:49883"/>
        <label>1</label>
        <note>4Fe-4S-S-AdoMet</note>
    </ligand>
</feature>
<organism evidence="12 13">
    <name type="scientific">Picrophilus torridus (strain ATCC 700027 / DSM 9790 / JCM 10055 / NBRC 100828 / KAW 2/3)</name>
    <dbReference type="NCBI Taxonomy" id="1122961"/>
    <lineage>
        <taxon>Archaea</taxon>
        <taxon>Methanobacteriati</taxon>
        <taxon>Thermoplasmatota</taxon>
        <taxon>Thermoplasmata</taxon>
        <taxon>Thermoplasmatales</taxon>
        <taxon>Picrophilaceae</taxon>
        <taxon>Picrophilus</taxon>
    </lineage>
</organism>
<evidence type="ECO:0000256" key="3">
    <source>
        <dbReference type="ARBA" id="ARBA00022723"/>
    </source>
</evidence>
<comment type="function">
    <text evidence="10">Catalyzes the cyclization of GTP to (8S)-3',8-cyclo-7,8-dihydroguanosine 5'-triphosphate.</text>
</comment>
<dbReference type="AlphaFoldDB" id="A0A8G2FXI8"/>
<dbReference type="SUPFAM" id="SSF102114">
    <property type="entry name" value="Radical SAM enzymes"/>
    <property type="match status" value="1"/>
</dbReference>
<evidence type="ECO:0000256" key="1">
    <source>
        <dbReference type="ARBA" id="ARBA00022485"/>
    </source>
</evidence>
<dbReference type="Proteomes" id="UP000192315">
    <property type="component" value="Unassembled WGS sequence"/>
</dbReference>
<feature type="binding site" evidence="10">
    <location>
        <begin position="264"/>
        <end position="266"/>
    </location>
    <ligand>
        <name>GTP</name>
        <dbReference type="ChEBI" id="CHEBI:37565"/>
    </ligand>
</feature>
<dbReference type="UniPathway" id="UPA00344"/>
<proteinExistence type="inferred from homology"/>
<dbReference type="GO" id="GO:0061798">
    <property type="term" value="F:GTP 3',8'-cyclase activity"/>
    <property type="evidence" value="ECO:0007669"/>
    <property type="project" value="UniProtKB-UniRule"/>
</dbReference>
<accession>A0A8G2FXI8</accession>
<reference evidence="12 13" key="1">
    <citation type="submission" date="2017-04" db="EMBL/GenBank/DDBJ databases">
        <authorList>
            <person name="Varghese N."/>
            <person name="Submissions S."/>
        </authorList>
    </citation>
    <scope>NUCLEOTIDE SEQUENCE [LARGE SCALE GENOMIC DNA]</scope>
    <source>
        <strain evidence="12 13">DSM 9789</strain>
    </source>
</reference>
<dbReference type="InterPro" id="IPR010505">
    <property type="entry name" value="MoaA_twitch"/>
</dbReference>
<comment type="similarity">
    <text evidence="10">Belongs to the radical SAM superfamily. MoaA family.</text>
</comment>
<dbReference type="CDD" id="cd21117">
    <property type="entry name" value="Twitch_MoaA"/>
    <property type="match status" value="1"/>
</dbReference>
<dbReference type="EC" id="4.1.99.22" evidence="10"/>
<dbReference type="InterPro" id="IPR058240">
    <property type="entry name" value="rSAM_sf"/>
</dbReference>
<keyword evidence="8 10" id="KW-0501">Molybdenum cofactor biosynthesis</keyword>
<protein>
    <recommendedName>
        <fullName evidence="10">Probable GTP 3',8-cyclase</fullName>
        <ecNumber evidence="10">4.1.99.22</ecNumber>
    </recommendedName>
    <alternativeName>
        <fullName evidence="10">Molybdenum cofactor biosynthesis protein A</fullName>
    </alternativeName>
</protein>
<feature type="binding site" evidence="10">
    <location>
        <position position="120"/>
    </location>
    <ligand>
        <name>S-adenosyl-L-methionine</name>
        <dbReference type="ChEBI" id="CHEBI:59789"/>
    </ligand>
</feature>
<keyword evidence="9 10" id="KW-0456">Lyase</keyword>
<comment type="cofactor">
    <cofactor evidence="10">
        <name>[4Fe-4S] cluster</name>
        <dbReference type="ChEBI" id="CHEBI:49883"/>
    </cofactor>
    <text evidence="10">Binds 2 [4Fe-4S] clusters. Binds 1 [4Fe-4S] cluster coordinated with 3 cysteines and an exchangeable S-adenosyl-L-methionine and 1 [4Fe-4S] cluster coordinated with 3 cysteines and the GTP-derived substrate.</text>
</comment>
<dbReference type="GO" id="GO:1904047">
    <property type="term" value="F:S-adenosyl-L-methionine binding"/>
    <property type="evidence" value="ECO:0007669"/>
    <property type="project" value="UniProtKB-UniRule"/>
</dbReference>
<dbReference type="HAMAP" id="MF_01225_A">
    <property type="entry name" value="MoaA_A"/>
    <property type="match status" value="1"/>
</dbReference>
<dbReference type="InterPro" id="IPR040064">
    <property type="entry name" value="MoaA-like"/>
</dbReference>
<keyword evidence="6 10" id="KW-0411">Iron-sulfur</keyword>
<dbReference type="GO" id="GO:0006777">
    <property type="term" value="P:Mo-molybdopterin cofactor biosynthetic process"/>
    <property type="evidence" value="ECO:0007669"/>
    <property type="project" value="UniProtKB-UniRule"/>
</dbReference>
<feature type="binding site" evidence="10">
    <location>
        <position position="67"/>
    </location>
    <ligand>
        <name>GTP</name>
        <dbReference type="ChEBI" id="CHEBI:37565"/>
    </ligand>
</feature>
<dbReference type="PROSITE" id="PS51918">
    <property type="entry name" value="RADICAL_SAM"/>
    <property type="match status" value="1"/>
</dbReference>
<dbReference type="InterPro" id="IPR006638">
    <property type="entry name" value="Elp3/MiaA/NifB-like_rSAM"/>
</dbReference>
<comment type="caution">
    <text evidence="10">Lacks conserved residue(s) required for the propagation of feature annotation.</text>
</comment>
<keyword evidence="7 10" id="KW-0342">GTP-binding</keyword>
<feature type="binding site" evidence="10">
    <location>
        <position position="96"/>
    </location>
    <ligand>
        <name>GTP</name>
        <dbReference type="ChEBI" id="CHEBI:37565"/>
    </ligand>
</feature>
<dbReference type="InterPro" id="IPR007197">
    <property type="entry name" value="rSAM"/>
</dbReference>
<dbReference type="SFLD" id="SFLDS00029">
    <property type="entry name" value="Radical_SAM"/>
    <property type="match status" value="1"/>
</dbReference>
<comment type="pathway">
    <text evidence="10">Cofactor biosynthesis; molybdopterin biosynthesis.</text>
</comment>
<dbReference type="SFLD" id="SFLDG01386">
    <property type="entry name" value="main_SPASM_domain-containing"/>
    <property type="match status" value="1"/>
</dbReference>
<evidence type="ECO:0000259" key="11">
    <source>
        <dbReference type="PROSITE" id="PS51918"/>
    </source>
</evidence>
<feature type="binding site" evidence="10">
    <location>
        <position position="259"/>
    </location>
    <ligand>
        <name>[4Fe-4S] cluster</name>
        <dbReference type="ChEBI" id="CHEBI:49883"/>
        <label>2</label>
        <note>4Fe-4S-substrate</note>
    </ligand>
</feature>
<dbReference type="GO" id="GO:0046872">
    <property type="term" value="F:metal ion binding"/>
    <property type="evidence" value="ECO:0007669"/>
    <property type="project" value="UniProtKB-KW"/>
</dbReference>
<keyword evidence="1 10" id="KW-0004">4Fe-4S</keyword>
<dbReference type="NCBIfam" id="TIGR02668">
    <property type="entry name" value="moaA_archaeal"/>
    <property type="match status" value="1"/>
</dbReference>
<dbReference type="Pfam" id="PF06463">
    <property type="entry name" value="Mob_synth_C"/>
    <property type="match status" value="1"/>
</dbReference>
<name>A0A8G2FXI8_PICTO</name>
<evidence type="ECO:0000256" key="4">
    <source>
        <dbReference type="ARBA" id="ARBA00022741"/>
    </source>
</evidence>
<evidence type="ECO:0000256" key="9">
    <source>
        <dbReference type="ARBA" id="ARBA00023239"/>
    </source>
</evidence>
<dbReference type="Pfam" id="PF04055">
    <property type="entry name" value="Radical_SAM"/>
    <property type="match status" value="1"/>
</dbReference>
<dbReference type="SMART" id="SM00729">
    <property type="entry name" value="Elp3"/>
    <property type="match status" value="1"/>
</dbReference>
<evidence type="ECO:0000313" key="12">
    <source>
        <dbReference type="EMBL" id="SMD31268.1"/>
    </source>
</evidence>
<feature type="binding site" evidence="10">
    <location>
        <position position="20"/>
    </location>
    <ligand>
        <name>GTP</name>
        <dbReference type="ChEBI" id="CHEBI:37565"/>
    </ligand>
</feature>
<dbReference type="Gene3D" id="3.20.20.70">
    <property type="entry name" value="Aldolase class I"/>
    <property type="match status" value="1"/>
</dbReference>
<evidence type="ECO:0000256" key="2">
    <source>
        <dbReference type="ARBA" id="ARBA00022691"/>
    </source>
</evidence>
<gene>
    <name evidence="10" type="primary">moaA</name>
    <name evidence="12" type="ORF">SAMN02745355_1194</name>
</gene>
<feature type="binding site" evidence="10">
    <location>
        <position position="159"/>
    </location>
    <ligand>
        <name>GTP</name>
        <dbReference type="ChEBI" id="CHEBI:37565"/>
    </ligand>
</feature>
<dbReference type="PANTHER" id="PTHR22960:SF0">
    <property type="entry name" value="MOLYBDENUM COFACTOR BIOSYNTHESIS PROTEIN 1"/>
    <property type="match status" value="1"/>
</dbReference>
<dbReference type="SFLD" id="SFLDG01067">
    <property type="entry name" value="SPASM/twitch_domain_containing"/>
    <property type="match status" value="1"/>
</dbReference>
<dbReference type="EMBL" id="FWYE01000003">
    <property type="protein sequence ID" value="SMD31268.1"/>
    <property type="molecule type" value="Genomic_DNA"/>
</dbReference>
<dbReference type="RefSeq" id="WP_084272984.1">
    <property type="nucleotide sequence ID" value="NZ_FWYE01000003.1"/>
</dbReference>
<feature type="domain" description="Radical SAM core" evidence="11">
    <location>
        <begin position="11"/>
        <end position="224"/>
    </location>
</feature>
<dbReference type="PANTHER" id="PTHR22960">
    <property type="entry name" value="MOLYBDOPTERIN COFACTOR SYNTHESIS PROTEIN A"/>
    <property type="match status" value="1"/>
</dbReference>
<keyword evidence="3 10" id="KW-0479">Metal-binding</keyword>